<dbReference type="Gene3D" id="1.10.390.10">
    <property type="entry name" value="Neutral Protease Domain 2"/>
    <property type="match status" value="1"/>
</dbReference>
<dbReference type="GO" id="GO:0008237">
    <property type="term" value="F:metallopeptidase activity"/>
    <property type="evidence" value="ECO:0007669"/>
    <property type="project" value="UniProtKB-KW"/>
</dbReference>
<keyword evidence="4" id="KW-0645">Protease</keyword>
<dbReference type="GO" id="GO:0006508">
    <property type="term" value="P:proteolysis"/>
    <property type="evidence" value="ECO:0007669"/>
    <property type="project" value="UniProtKB-KW"/>
</dbReference>
<dbReference type="GO" id="GO:0008270">
    <property type="term" value="F:zinc ion binding"/>
    <property type="evidence" value="ECO:0007669"/>
    <property type="project" value="InterPro"/>
</dbReference>
<dbReference type="KEGG" id="gtt:GUITHDRAFT_85149"/>
<evidence type="ECO:0008006" key="16">
    <source>
        <dbReference type="Google" id="ProtNLM"/>
    </source>
</evidence>
<dbReference type="EnsemblProtists" id="EKX51260">
    <property type="protein sequence ID" value="EKX51260"/>
    <property type="gene ID" value="GUITHDRAFT_85149"/>
</dbReference>
<feature type="domain" description="Aminopeptidase N-like N-terminal" evidence="12">
    <location>
        <begin position="111"/>
        <end position="194"/>
    </location>
</feature>
<dbReference type="Gene3D" id="3.30.2010.30">
    <property type="match status" value="1"/>
</dbReference>
<evidence type="ECO:0000256" key="2">
    <source>
        <dbReference type="ARBA" id="ARBA00010136"/>
    </source>
</evidence>
<evidence type="ECO:0000256" key="6">
    <source>
        <dbReference type="ARBA" id="ARBA00022801"/>
    </source>
</evidence>
<dbReference type="InterPro" id="IPR037144">
    <property type="entry name" value="Peptidase_M1_pepN_C_sf"/>
</dbReference>
<accession>L1JSU8</accession>
<evidence type="ECO:0000259" key="9">
    <source>
        <dbReference type="Pfam" id="PF01433"/>
    </source>
</evidence>
<dbReference type="InterPro" id="IPR027268">
    <property type="entry name" value="Peptidase_M4/M1_CTD_sf"/>
</dbReference>
<keyword evidence="5" id="KW-0479">Metal-binding</keyword>
<dbReference type="Pfam" id="PF01433">
    <property type="entry name" value="Peptidase_M1"/>
    <property type="match status" value="1"/>
</dbReference>
<evidence type="ECO:0000256" key="4">
    <source>
        <dbReference type="ARBA" id="ARBA00022670"/>
    </source>
</evidence>
<evidence type="ECO:0000313" key="13">
    <source>
        <dbReference type="EMBL" id="EKX51260.1"/>
    </source>
</evidence>
<feature type="domain" description="Peptidase M1 alanyl aminopeptidase C-terminal" evidence="11">
    <location>
        <begin position="548"/>
        <end position="872"/>
    </location>
</feature>
<keyword evidence="15" id="KW-1185">Reference proteome</keyword>
<evidence type="ECO:0000259" key="12">
    <source>
        <dbReference type="Pfam" id="PF17900"/>
    </source>
</evidence>
<dbReference type="InterPro" id="IPR012779">
    <property type="entry name" value="Peptidase_M1_pepN"/>
</dbReference>
<organism evidence="13">
    <name type="scientific">Guillardia theta (strain CCMP2712)</name>
    <name type="common">Cryptophyte</name>
    <dbReference type="NCBI Taxonomy" id="905079"/>
    <lineage>
        <taxon>Eukaryota</taxon>
        <taxon>Cryptophyceae</taxon>
        <taxon>Pyrenomonadales</taxon>
        <taxon>Geminigeraceae</taxon>
        <taxon>Guillardia</taxon>
    </lineage>
</organism>
<keyword evidence="7" id="KW-0862">Zinc</keyword>
<dbReference type="GeneID" id="17307836"/>
<dbReference type="RefSeq" id="XP_005838240.1">
    <property type="nucleotide sequence ID" value="XM_005838183.1"/>
</dbReference>
<dbReference type="SUPFAM" id="SSF63737">
    <property type="entry name" value="Leukotriene A4 hydrolase N-terminal domain"/>
    <property type="match status" value="1"/>
</dbReference>
<reference evidence="15" key="2">
    <citation type="submission" date="2012-11" db="EMBL/GenBank/DDBJ databases">
        <authorList>
            <person name="Kuo A."/>
            <person name="Curtis B.A."/>
            <person name="Tanifuji G."/>
            <person name="Burki F."/>
            <person name="Gruber A."/>
            <person name="Irimia M."/>
            <person name="Maruyama S."/>
            <person name="Arias M.C."/>
            <person name="Ball S.G."/>
            <person name="Gile G.H."/>
            <person name="Hirakawa Y."/>
            <person name="Hopkins J.F."/>
            <person name="Rensing S.A."/>
            <person name="Schmutz J."/>
            <person name="Symeonidi A."/>
            <person name="Elias M."/>
            <person name="Eveleigh R.J."/>
            <person name="Herman E.K."/>
            <person name="Klute M.J."/>
            <person name="Nakayama T."/>
            <person name="Obornik M."/>
            <person name="Reyes-Prieto A."/>
            <person name="Armbrust E.V."/>
            <person name="Aves S.J."/>
            <person name="Beiko R.G."/>
            <person name="Coutinho P."/>
            <person name="Dacks J.B."/>
            <person name="Durnford D.G."/>
            <person name="Fast N.M."/>
            <person name="Green B.R."/>
            <person name="Grisdale C."/>
            <person name="Hempe F."/>
            <person name="Henrissat B."/>
            <person name="Hoppner M.P."/>
            <person name="Ishida K.-I."/>
            <person name="Kim E."/>
            <person name="Koreny L."/>
            <person name="Kroth P.G."/>
            <person name="Liu Y."/>
            <person name="Malik S.-B."/>
            <person name="Maier U.G."/>
            <person name="McRose D."/>
            <person name="Mock T."/>
            <person name="Neilson J.A."/>
            <person name="Onodera N.T."/>
            <person name="Poole A.M."/>
            <person name="Pritham E.J."/>
            <person name="Richards T.A."/>
            <person name="Rocap G."/>
            <person name="Roy S.W."/>
            <person name="Sarai C."/>
            <person name="Schaack S."/>
            <person name="Shirato S."/>
            <person name="Slamovits C.H."/>
            <person name="Spencer D.F."/>
            <person name="Suzuki S."/>
            <person name="Worden A.Z."/>
            <person name="Zauner S."/>
            <person name="Barry K."/>
            <person name="Bell C."/>
            <person name="Bharti A.K."/>
            <person name="Crow J.A."/>
            <person name="Grimwood J."/>
            <person name="Kramer R."/>
            <person name="Lindquist E."/>
            <person name="Lucas S."/>
            <person name="Salamov A."/>
            <person name="McFadden G.I."/>
            <person name="Lane C.E."/>
            <person name="Keeling P.J."/>
            <person name="Gray M.W."/>
            <person name="Grigoriev I.V."/>
            <person name="Archibald J.M."/>
        </authorList>
    </citation>
    <scope>NUCLEOTIDE SEQUENCE</scope>
    <source>
        <strain evidence="15">CCMP2712</strain>
    </source>
</reference>
<dbReference type="Pfam" id="PF17900">
    <property type="entry name" value="Peptidase_M1_N"/>
    <property type="match status" value="1"/>
</dbReference>
<dbReference type="Proteomes" id="UP000011087">
    <property type="component" value="Unassembled WGS sequence"/>
</dbReference>
<dbReference type="STRING" id="905079.L1JSU8"/>
<evidence type="ECO:0000259" key="10">
    <source>
        <dbReference type="Pfam" id="PF11940"/>
    </source>
</evidence>
<comment type="similarity">
    <text evidence="2">Belongs to the peptidase M1 family.</text>
</comment>
<dbReference type="eggNOG" id="KOG1046">
    <property type="taxonomic scope" value="Eukaryota"/>
</dbReference>
<dbReference type="InterPro" id="IPR014782">
    <property type="entry name" value="Peptidase_M1_dom"/>
</dbReference>
<gene>
    <name evidence="13" type="ORF">GUITHDRAFT_85149</name>
</gene>
<dbReference type="InterPro" id="IPR045357">
    <property type="entry name" value="Aminopeptidase_N-like_N"/>
</dbReference>
<dbReference type="Pfam" id="PF11940">
    <property type="entry name" value="DUF3458"/>
    <property type="match status" value="1"/>
</dbReference>
<evidence type="ECO:0000256" key="7">
    <source>
        <dbReference type="ARBA" id="ARBA00022833"/>
    </source>
</evidence>
<name>L1JSU8_GUITC</name>
<dbReference type="AlphaFoldDB" id="L1JSU8"/>
<evidence type="ECO:0000313" key="15">
    <source>
        <dbReference type="Proteomes" id="UP000011087"/>
    </source>
</evidence>
<reference evidence="13 15" key="1">
    <citation type="journal article" date="2012" name="Nature">
        <title>Algal genomes reveal evolutionary mosaicism and the fate of nucleomorphs.</title>
        <authorList>
            <consortium name="DOE Joint Genome Institute"/>
            <person name="Curtis B.A."/>
            <person name="Tanifuji G."/>
            <person name="Burki F."/>
            <person name="Gruber A."/>
            <person name="Irimia M."/>
            <person name="Maruyama S."/>
            <person name="Arias M.C."/>
            <person name="Ball S.G."/>
            <person name="Gile G.H."/>
            <person name="Hirakawa Y."/>
            <person name="Hopkins J.F."/>
            <person name="Kuo A."/>
            <person name="Rensing S.A."/>
            <person name="Schmutz J."/>
            <person name="Symeonidi A."/>
            <person name="Elias M."/>
            <person name="Eveleigh R.J."/>
            <person name="Herman E.K."/>
            <person name="Klute M.J."/>
            <person name="Nakayama T."/>
            <person name="Obornik M."/>
            <person name="Reyes-Prieto A."/>
            <person name="Armbrust E.V."/>
            <person name="Aves S.J."/>
            <person name="Beiko R.G."/>
            <person name="Coutinho P."/>
            <person name="Dacks J.B."/>
            <person name="Durnford D.G."/>
            <person name="Fast N.M."/>
            <person name="Green B.R."/>
            <person name="Grisdale C.J."/>
            <person name="Hempel F."/>
            <person name="Henrissat B."/>
            <person name="Hoppner M.P."/>
            <person name="Ishida K."/>
            <person name="Kim E."/>
            <person name="Koreny L."/>
            <person name="Kroth P.G."/>
            <person name="Liu Y."/>
            <person name="Malik S.B."/>
            <person name="Maier U.G."/>
            <person name="McRose D."/>
            <person name="Mock T."/>
            <person name="Neilson J.A."/>
            <person name="Onodera N.T."/>
            <person name="Poole A.M."/>
            <person name="Pritham E.J."/>
            <person name="Richards T.A."/>
            <person name="Rocap G."/>
            <person name="Roy S.W."/>
            <person name="Sarai C."/>
            <person name="Schaack S."/>
            <person name="Shirato S."/>
            <person name="Slamovits C.H."/>
            <person name="Spencer D.F."/>
            <person name="Suzuki S."/>
            <person name="Worden A.Z."/>
            <person name="Zauner S."/>
            <person name="Barry K."/>
            <person name="Bell C."/>
            <person name="Bharti A.K."/>
            <person name="Crow J.A."/>
            <person name="Grimwood J."/>
            <person name="Kramer R."/>
            <person name="Lindquist E."/>
            <person name="Lucas S."/>
            <person name="Salamov A."/>
            <person name="McFadden G.I."/>
            <person name="Lane C.E."/>
            <person name="Keeling P.J."/>
            <person name="Gray M.W."/>
            <person name="Grigoriev I.V."/>
            <person name="Archibald J.M."/>
        </authorList>
    </citation>
    <scope>NUCLEOTIDE SEQUENCE</scope>
    <source>
        <strain evidence="13 15">CCMP2712</strain>
    </source>
</reference>
<dbReference type="Gene3D" id="2.60.40.1840">
    <property type="match status" value="1"/>
</dbReference>
<dbReference type="InterPro" id="IPR024601">
    <property type="entry name" value="Peptidase_M1_pepN_C"/>
</dbReference>
<keyword evidence="8" id="KW-0482">Metalloprotease</keyword>
<dbReference type="InterPro" id="IPR035414">
    <property type="entry name" value="Peptidase_M1_pepN_Ig-like"/>
</dbReference>
<keyword evidence="6" id="KW-0378">Hydrolase</keyword>
<dbReference type="PANTHER" id="PTHR46322:SF1">
    <property type="entry name" value="PUROMYCIN-SENSITIVE AMINOPEPTIDASE"/>
    <property type="match status" value="1"/>
</dbReference>
<dbReference type="OrthoDB" id="10031169at2759"/>
<dbReference type="EMBL" id="JH992976">
    <property type="protein sequence ID" value="EKX51260.1"/>
    <property type="molecule type" value="Genomic_DNA"/>
</dbReference>
<dbReference type="PANTHER" id="PTHR46322">
    <property type="entry name" value="PUROMYCIN-SENSITIVE AMINOPEPTIDASE"/>
    <property type="match status" value="1"/>
</dbReference>
<dbReference type="CDD" id="cd09600">
    <property type="entry name" value="M1_APN"/>
    <property type="match status" value="1"/>
</dbReference>
<comment type="cofactor">
    <cofactor evidence="1">
        <name>Zn(2+)</name>
        <dbReference type="ChEBI" id="CHEBI:29105"/>
    </cofactor>
</comment>
<evidence type="ECO:0000256" key="5">
    <source>
        <dbReference type="ARBA" id="ARBA00022723"/>
    </source>
</evidence>
<dbReference type="Pfam" id="PF17432">
    <property type="entry name" value="DUF3458_C"/>
    <property type="match status" value="1"/>
</dbReference>
<sequence>MAEKKALKEKFRRDYTPTNYFVEQVNLLFQVFEDCTKVSSSLKVKRRDGAPENAPFQLDGEGLTLQSLSIDGETLPPSRYSWVEEDLLEISGPLPSSFVLQSLVTTKPEENTQLSGLYKSSSIYCTQCEAEGFRRITLMQDRPDIMATYEVRIEADKESCPVLLSNGNMTENGDLENGRHFATYNDPFPKPSYLFAMVAGDLGFIRDTFVTRSEKVVALNMYSEHNNVKKLYHAMDSLKKAMRWDEETFGLEYDLDIFNVVAVNDFNMGAMENKSLNIFNTSCVLASPETATDADYERIQGIIAHEYFHNWTGNRVTCRDWFQLTLKEGLTVFRDQQFSMDMTSAAVKRIEDVNVVRSMQFPEDNGPMAHPIRPESYIAMDNFYTVTVYRKGAEVIRMYHTLLGKEGFRKGMDLYFQRHDGSAVTCDDFRRAMADANGVDLTQFERWYLQAGTPVVRCEAKYDVEAKRLSLLLKQSCRTPQGGDALPFHMPIRVGFLAQDGSELLPERVLELKEASQEFVIENVNSKPVLSLLRGFSAPIKLEYERDDEELAFLMAHDKDSFNRWEAGQLMFSRTIHANAKAMQAGQAMQLNAKLVDAVRRTLLDTSLDKSLQAYALTLPNLQNLAESMEIVDPDALVDAYKFTKKEIARSLRDHLLKTYEANLLPEDSFRNDAEAIGMRRLKNVCLGYLAALGDKEVLDVCLKQALTANCMTDLVAAASCLAANPGEQSDKALEHFYQQHAKDDNLVFCKWIAIQAAACTDQALEIVDKLFKHPSFTIKNPNICRSLFISFAGNMKHFHRADGSGHRWLTDRILELDKLNPQTAAKILTKLAGYKRFDAPRQASMKAQLERVRNTEGVSKDTMEIAIRALA</sequence>
<keyword evidence="3" id="KW-0031">Aminopeptidase</keyword>
<dbReference type="PRINTS" id="PR00756">
    <property type="entry name" value="ALADIPTASE"/>
</dbReference>
<reference evidence="14" key="3">
    <citation type="submission" date="2016-03" db="UniProtKB">
        <authorList>
            <consortium name="EnsemblProtists"/>
        </authorList>
    </citation>
    <scope>IDENTIFICATION</scope>
</reference>
<evidence type="ECO:0000256" key="1">
    <source>
        <dbReference type="ARBA" id="ARBA00001947"/>
    </source>
</evidence>
<dbReference type="OMA" id="MDRINPR"/>
<dbReference type="NCBIfam" id="TIGR02414">
    <property type="entry name" value="pepN_proteo"/>
    <property type="match status" value="1"/>
</dbReference>
<evidence type="ECO:0000313" key="14">
    <source>
        <dbReference type="EnsemblProtists" id="EKX51260"/>
    </source>
</evidence>
<evidence type="ECO:0000259" key="11">
    <source>
        <dbReference type="Pfam" id="PF17432"/>
    </source>
</evidence>
<proteinExistence type="inferred from homology"/>
<dbReference type="FunFam" id="1.10.390.10:FF:000002">
    <property type="entry name" value="Aminopeptidase N"/>
    <property type="match status" value="1"/>
</dbReference>
<dbReference type="SUPFAM" id="SSF55486">
    <property type="entry name" value="Metalloproteases ('zincins'), catalytic domain"/>
    <property type="match status" value="1"/>
</dbReference>
<dbReference type="HOGENOM" id="CLU_007993_2_0_1"/>
<dbReference type="GO" id="GO:0004177">
    <property type="term" value="F:aminopeptidase activity"/>
    <property type="evidence" value="ECO:0007669"/>
    <property type="project" value="UniProtKB-KW"/>
</dbReference>
<dbReference type="InterPro" id="IPR042097">
    <property type="entry name" value="Aminopeptidase_N-like_N_sf"/>
</dbReference>
<dbReference type="InterPro" id="IPR001930">
    <property type="entry name" value="Peptidase_M1"/>
</dbReference>
<dbReference type="MEROPS" id="M01.005"/>
<feature type="domain" description="Peptidase M1 membrane alanine aminopeptidase" evidence="9">
    <location>
        <begin position="234"/>
        <end position="447"/>
    </location>
</feature>
<dbReference type="Gene3D" id="1.25.50.10">
    <property type="entry name" value="Peptidase M1, alanyl aminopeptidase, C-terminal domain"/>
    <property type="match status" value="1"/>
</dbReference>
<dbReference type="PaxDb" id="55529-EKX51260"/>
<evidence type="ECO:0000256" key="8">
    <source>
        <dbReference type="ARBA" id="ARBA00023049"/>
    </source>
</evidence>
<feature type="domain" description="Peptidase M1 alanyl aminopeptidase Ig-like fold" evidence="10">
    <location>
        <begin position="452"/>
        <end position="545"/>
    </location>
</feature>
<dbReference type="FunFam" id="3.30.2010.30:FF:000002">
    <property type="entry name" value="Putative aminopeptidase N"/>
    <property type="match status" value="1"/>
</dbReference>
<protein>
    <recommendedName>
        <fullName evidence="16">Aminopeptidase N</fullName>
    </recommendedName>
</protein>
<evidence type="ECO:0000256" key="3">
    <source>
        <dbReference type="ARBA" id="ARBA00022438"/>
    </source>
</evidence>
<dbReference type="InterPro" id="IPR038438">
    <property type="entry name" value="PepN_Ig-like_sf"/>
</dbReference>
<dbReference type="Gene3D" id="2.60.40.1730">
    <property type="entry name" value="tricorn interacting facor f3 domain"/>
    <property type="match status" value="1"/>
</dbReference>